<dbReference type="OrthoDB" id="4062651at2759"/>
<dbReference type="SUPFAM" id="SSF56112">
    <property type="entry name" value="Protein kinase-like (PK-like)"/>
    <property type="match status" value="1"/>
</dbReference>
<keyword evidence="1" id="KW-0547">Nucleotide-binding</keyword>
<comment type="caution">
    <text evidence="4">The sequence shown here is derived from an EMBL/GenBank/DDBJ whole genome shotgun (WGS) entry which is preliminary data.</text>
</comment>
<evidence type="ECO:0000259" key="3">
    <source>
        <dbReference type="Pfam" id="PF07714"/>
    </source>
</evidence>
<evidence type="ECO:0000313" key="5">
    <source>
        <dbReference type="Proteomes" id="UP000489600"/>
    </source>
</evidence>
<gene>
    <name evidence="4" type="ORF">ANE_LOCUS5188</name>
</gene>
<evidence type="ECO:0000313" key="4">
    <source>
        <dbReference type="EMBL" id="VVA94743.1"/>
    </source>
</evidence>
<reference evidence="4" key="1">
    <citation type="submission" date="2019-07" db="EMBL/GenBank/DDBJ databases">
        <authorList>
            <person name="Dittberner H."/>
        </authorList>
    </citation>
    <scope>NUCLEOTIDE SEQUENCE [LARGE SCALE GENOMIC DNA]</scope>
</reference>
<accession>A0A565B095</accession>
<sequence>MDNNEPPFSYRVTGEAARLRRSRLRSQRAEYERLAGIEPVVFANLPDFPDLFVWERPAKVGVVKPSQETAEKSDWIIDKGSVIIGKRIERDLYTGTFGNETVNIKYLSPRIDAKELRHYCARELEPQKYCENPTCWHLVKEHGCHIRASACGGRKVSDSQQKDFASLVRIALDVSEGMSFLHGKNIVHGNLCKKNIVMGQNKMAKICGFGLAGGNIHQQMGCLLLRLCHMGNLNWKVAQDILEEYPGTQLLEDLEADSDPLLPISKFLIMMLSDQTDTKLLQLFDMCWIQLPTPSFQQISEFLRKMI</sequence>
<dbReference type="InterPro" id="IPR051681">
    <property type="entry name" value="Ser/Thr_Kinases-Pseudokinases"/>
</dbReference>
<keyword evidence="2" id="KW-0067">ATP-binding</keyword>
<dbReference type="PANTHER" id="PTHR44329">
    <property type="entry name" value="SERINE/THREONINE-PROTEIN KINASE TNNI3K-RELATED"/>
    <property type="match status" value="1"/>
</dbReference>
<evidence type="ECO:0000256" key="1">
    <source>
        <dbReference type="ARBA" id="ARBA00022741"/>
    </source>
</evidence>
<protein>
    <recommendedName>
        <fullName evidence="3">Serine-threonine/tyrosine-protein kinase catalytic domain-containing protein</fullName>
    </recommendedName>
</protein>
<dbReference type="Gene3D" id="1.10.510.10">
    <property type="entry name" value="Transferase(Phosphotransferase) domain 1"/>
    <property type="match status" value="1"/>
</dbReference>
<dbReference type="AlphaFoldDB" id="A0A565B095"/>
<proteinExistence type="predicted"/>
<dbReference type="Pfam" id="PF07714">
    <property type="entry name" value="PK_Tyr_Ser-Thr"/>
    <property type="match status" value="1"/>
</dbReference>
<feature type="domain" description="Serine-threonine/tyrosine-protein kinase catalytic" evidence="3">
    <location>
        <begin position="159"/>
        <end position="213"/>
    </location>
</feature>
<dbReference type="PANTHER" id="PTHR44329:SF298">
    <property type="entry name" value="MIXED LINEAGE KINASE DOMAIN-LIKE PROTEIN"/>
    <property type="match status" value="1"/>
</dbReference>
<dbReference type="EMBL" id="CABITT030000002">
    <property type="protein sequence ID" value="VVA94743.1"/>
    <property type="molecule type" value="Genomic_DNA"/>
</dbReference>
<name>A0A565B095_9BRAS</name>
<dbReference type="InterPro" id="IPR011009">
    <property type="entry name" value="Kinase-like_dom_sf"/>
</dbReference>
<dbReference type="Proteomes" id="UP000489600">
    <property type="component" value="Unassembled WGS sequence"/>
</dbReference>
<dbReference type="GO" id="GO:0005524">
    <property type="term" value="F:ATP binding"/>
    <property type="evidence" value="ECO:0007669"/>
    <property type="project" value="UniProtKB-KW"/>
</dbReference>
<dbReference type="InterPro" id="IPR001245">
    <property type="entry name" value="Ser-Thr/Tyr_kinase_cat_dom"/>
</dbReference>
<dbReference type="GO" id="GO:0004674">
    <property type="term" value="F:protein serine/threonine kinase activity"/>
    <property type="evidence" value="ECO:0007669"/>
    <property type="project" value="TreeGrafter"/>
</dbReference>
<keyword evidence="5" id="KW-1185">Reference proteome</keyword>
<organism evidence="4 5">
    <name type="scientific">Arabis nemorensis</name>
    <dbReference type="NCBI Taxonomy" id="586526"/>
    <lineage>
        <taxon>Eukaryota</taxon>
        <taxon>Viridiplantae</taxon>
        <taxon>Streptophyta</taxon>
        <taxon>Embryophyta</taxon>
        <taxon>Tracheophyta</taxon>
        <taxon>Spermatophyta</taxon>
        <taxon>Magnoliopsida</taxon>
        <taxon>eudicotyledons</taxon>
        <taxon>Gunneridae</taxon>
        <taxon>Pentapetalae</taxon>
        <taxon>rosids</taxon>
        <taxon>malvids</taxon>
        <taxon>Brassicales</taxon>
        <taxon>Brassicaceae</taxon>
        <taxon>Arabideae</taxon>
        <taxon>Arabis</taxon>
    </lineage>
</organism>
<evidence type="ECO:0000256" key="2">
    <source>
        <dbReference type="ARBA" id="ARBA00022840"/>
    </source>
</evidence>